<dbReference type="SUPFAM" id="SSF53756">
    <property type="entry name" value="UDP-Glycosyltransferase/glycogen phosphorylase"/>
    <property type="match status" value="1"/>
</dbReference>
<reference evidence="16" key="1">
    <citation type="submission" date="2021-11" db="EMBL/GenBank/DDBJ databases">
        <authorList>
            <person name="Schell T."/>
        </authorList>
    </citation>
    <scope>NUCLEOTIDE SEQUENCE</scope>
    <source>
        <strain evidence="16">M5</strain>
    </source>
</reference>
<comment type="similarity">
    <text evidence="3 12">Belongs to the glycosyltransferase 10 family.</text>
</comment>
<evidence type="ECO:0000259" key="14">
    <source>
        <dbReference type="Pfam" id="PF05050"/>
    </source>
</evidence>
<dbReference type="OrthoDB" id="6357215at2759"/>
<accession>A0A8J2WDV5</accession>
<dbReference type="InterPro" id="IPR038577">
    <property type="entry name" value="GT10-like_C_sf"/>
</dbReference>
<evidence type="ECO:0000256" key="9">
    <source>
        <dbReference type="ARBA" id="ARBA00023034"/>
    </source>
</evidence>
<dbReference type="InterPro" id="IPR029063">
    <property type="entry name" value="SAM-dependent_MTases_sf"/>
</dbReference>
<evidence type="ECO:0000256" key="3">
    <source>
        <dbReference type="ARBA" id="ARBA00008919"/>
    </source>
</evidence>
<dbReference type="Pfam" id="PF05050">
    <property type="entry name" value="Methyltransf_21"/>
    <property type="match status" value="1"/>
</dbReference>
<comment type="pathway">
    <text evidence="2">Protein modification; protein glycosylation.</text>
</comment>
<comment type="caution">
    <text evidence="12">Lacks conserved residue(s) required for the propagation of feature annotation.</text>
</comment>
<keyword evidence="4 12" id="KW-0328">Glycosyltransferase</keyword>
<evidence type="ECO:0000256" key="12">
    <source>
        <dbReference type="RuleBase" id="RU003832"/>
    </source>
</evidence>
<evidence type="ECO:0000313" key="16">
    <source>
        <dbReference type="EMBL" id="CAH0103421.1"/>
    </source>
</evidence>
<feature type="domain" description="Fucosyltransferase C-terminal" evidence="13">
    <location>
        <begin position="287"/>
        <end position="456"/>
    </location>
</feature>
<keyword evidence="6 12" id="KW-0812">Transmembrane</keyword>
<comment type="subcellular location">
    <subcellularLocation>
        <location evidence="1 12">Golgi apparatus</location>
        <location evidence="1 12">Golgi stack membrane</location>
        <topology evidence="1 12">Single-pass type II membrane protein</topology>
    </subcellularLocation>
</comment>
<dbReference type="UniPathway" id="UPA00378"/>
<organism evidence="16 17">
    <name type="scientific">Daphnia galeata</name>
    <dbReference type="NCBI Taxonomy" id="27404"/>
    <lineage>
        <taxon>Eukaryota</taxon>
        <taxon>Metazoa</taxon>
        <taxon>Ecdysozoa</taxon>
        <taxon>Arthropoda</taxon>
        <taxon>Crustacea</taxon>
        <taxon>Branchiopoda</taxon>
        <taxon>Diplostraca</taxon>
        <taxon>Cladocera</taxon>
        <taxon>Anomopoda</taxon>
        <taxon>Daphniidae</taxon>
        <taxon>Daphnia</taxon>
    </lineage>
</organism>
<evidence type="ECO:0000256" key="6">
    <source>
        <dbReference type="ARBA" id="ARBA00022692"/>
    </source>
</evidence>
<comment type="caution">
    <text evidence="16">The sequence shown here is derived from an EMBL/GenBank/DDBJ whole genome shotgun (WGS) entry which is preliminary data.</text>
</comment>
<evidence type="ECO:0000259" key="13">
    <source>
        <dbReference type="Pfam" id="PF00852"/>
    </source>
</evidence>
<dbReference type="Proteomes" id="UP000789390">
    <property type="component" value="Unassembled WGS sequence"/>
</dbReference>
<dbReference type="AlphaFoldDB" id="A0A8J2WDV5"/>
<name>A0A8J2WDV5_9CRUS</name>
<keyword evidence="5 12" id="KW-0808">Transferase</keyword>
<feature type="domain" description="Methyltransferase FkbM" evidence="14">
    <location>
        <begin position="730"/>
        <end position="893"/>
    </location>
</feature>
<keyword evidence="11" id="KW-0325">Glycoprotein</keyword>
<feature type="domain" description="Fucosyltransferase N-terminal" evidence="15">
    <location>
        <begin position="137"/>
        <end position="239"/>
    </location>
</feature>
<dbReference type="InterPro" id="IPR031481">
    <property type="entry name" value="Glyco_tran_10_N"/>
</dbReference>
<dbReference type="Gene3D" id="3.40.50.11660">
    <property type="entry name" value="Glycosyl transferase family 10, C-terminal domain"/>
    <property type="match status" value="1"/>
</dbReference>
<evidence type="ECO:0000256" key="5">
    <source>
        <dbReference type="ARBA" id="ARBA00022679"/>
    </source>
</evidence>
<dbReference type="Pfam" id="PF00852">
    <property type="entry name" value="Glyco_transf_10"/>
    <property type="match status" value="1"/>
</dbReference>
<dbReference type="InterPro" id="IPR001503">
    <property type="entry name" value="Glyco_trans_10"/>
</dbReference>
<dbReference type="InterPro" id="IPR006342">
    <property type="entry name" value="FkbM_mtfrase"/>
</dbReference>
<protein>
    <recommendedName>
        <fullName evidence="12">Fucosyltransferase</fullName>
        <ecNumber evidence="12">2.4.1.-</ecNumber>
    </recommendedName>
</protein>
<evidence type="ECO:0000256" key="10">
    <source>
        <dbReference type="ARBA" id="ARBA00023136"/>
    </source>
</evidence>
<evidence type="ECO:0000256" key="2">
    <source>
        <dbReference type="ARBA" id="ARBA00004922"/>
    </source>
</evidence>
<dbReference type="Pfam" id="PF17039">
    <property type="entry name" value="Glyco_tran_10_N"/>
    <property type="match status" value="1"/>
</dbReference>
<dbReference type="GO" id="GO:0032580">
    <property type="term" value="C:Golgi cisterna membrane"/>
    <property type="evidence" value="ECO:0007669"/>
    <property type="project" value="UniProtKB-SubCell"/>
</dbReference>
<gene>
    <name evidence="16" type="ORF">DGAL_LOCUS5995</name>
</gene>
<dbReference type="InterPro" id="IPR055270">
    <property type="entry name" value="Glyco_tran_10_C"/>
</dbReference>
<evidence type="ECO:0000259" key="15">
    <source>
        <dbReference type="Pfam" id="PF17039"/>
    </source>
</evidence>
<dbReference type="PANTHER" id="PTHR48438">
    <property type="entry name" value="ALPHA-(1,3)-FUCOSYLTRANSFERASE C-RELATED"/>
    <property type="match status" value="1"/>
</dbReference>
<evidence type="ECO:0000313" key="17">
    <source>
        <dbReference type="Proteomes" id="UP000789390"/>
    </source>
</evidence>
<sequence>MSVFHALHVRVHEPLSTAIIMSYADVENAIEQKLIAPTYQTSTINCSYTVILGAFSLVAWFLILISFHHFDIITNNRLSISLPVLSGHRASHQKQVSLDEDINENLTRTLNRNNKTHQLLTAPSNKFNNPSSPSAVKIILLWSTWSSTMADEPLVKARCPVTSCMFTADLSLVNQSDVVVLYVDTLTDFPLNRQPHQRFVFAQLESPDNTKMSTINDPRLRYDYFNWTMTYRRDSDVYLRDYYGSVSVKRKNGTRITTTITNSRSQHERVTPNKSSNSNQKMETLISGKSKLVAWFVAHCSTPIRREEYVRQLSQFVTVDIYGRCGKECPSNCDDMLRSDYKFYLAFENSWCPDYVTEKLIRPFVYDSVPIVLGGADYSQFAPPHSYINARKFHSPKDLADYLILLDKSDTLYARYFDWKRDYDITLLDLSGWCDLCTMAHDETLPTKVYPDIKKWWMMDGGEDLVAVDKRSPLELSGSVRITERCHQALCWMYILPIFSFGPFWLLGCMSIALLMQDYEPHLQAIRGGCLGFDLFAALADRQFELNFVSRKIPNAMSGRYSNQHRLKAQVLLGTCFILVFIVLVMVINHQSNPYHHSDHHSDLEANLFMTSNHVDMVLPISRNNQDTIGKYLTRLRQDNKYNLMEEVGFVKFKQFLGGNKCNLEYINENKLPQDHPCVIETIRRHYLKAPSPSDVPLNLVSDSDEDRSPGQTGVILRLLKNQTNGFFVECGALDGEFMSNTIDLERKFNWAGILIEANPITFQKLISRNRKAHTVPICLSLEPFPTQVTFQPKSGDPGHSHIEGEAKTLQKPGIPGVDPGLVTIQCFPFYSVLLAVGQTRIDFFSLDVEGHELEILKTIPWHKVDIKSLTVEWDNMPEGKEALIRFMEDSGFITIGAFDFQWSRDVIFIKDAINNTH</sequence>
<feature type="transmembrane region" description="Helical" evidence="12">
    <location>
        <begin position="567"/>
        <end position="588"/>
    </location>
</feature>
<dbReference type="EC" id="2.4.1.-" evidence="12"/>
<dbReference type="SUPFAM" id="SSF53335">
    <property type="entry name" value="S-adenosyl-L-methionine-dependent methyltransferases"/>
    <property type="match status" value="1"/>
</dbReference>
<feature type="transmembrane region" description="Helical" evidence="12">
    <location>
        <begin position="492"/>
        <end position="515"/>
    </location>
</feature>
<evidence type="ECO:0000256" key="1">
    <source>
        <dbReference type="ARBA" id="ARBA00004447"/>
    </source>
</evidence>
<dbReference type="EMBL" id="CAKKLH010000112">
    <property type="protein sequence ID" value="CAH0103421.1"/>
    <property type="molecule type" value="Genomic_DNA"/>
</dbReference>
<evidence type="ECO:0000256" key="8">
    <source>
        <dbReference type="ARBA" id="ARBA00022989"/>
    </source>
</evidence>
<feature type="transmembrane region" description="Helical" evidence="12">
    <location>
        <begin position="48"/>
        <end position="70"/>
    </location>
</feature>
<keyword evidence="8 12" id="KW-1133">Transmembrane helix</keyword>
<evidence type="ECO:0000256" key="11">
    <source>
        <dbReference type="ARBA" id="ARBA00023180"/>
    </source>
</evidence>
<dbReference type="Gene3D" id="3.40.50.150">
    <property type="entry name" value="Vaccinia Virus protein VP39"/>
    <property type="match status" value="1"/>
</dbReference>
<dbReference type="FunFam" id="3.40.50.11660:FF:000004">
    <property type="entry name" value="Glycoprotein 3-alpha-L-fucosyltransferase A"/>
    <property type="match status" value="1"/>
</dbReference>
<keyword evidence="17" id="KW-1185">Reference proteome</keyword>
<evidence type="ECO:0000256" key="7">
    <source>
        <dbReference type="ARBA" id="ARBA00022968"/>
    </source>
</evidence>
<keyword evidence="9 12" id="KW-0333">Golgi apparatus</keyword>
<dbReference type="PANTHER" id="PTHR48438:SF1">
    <property type="entry name" value="ALPHA-(1,3)-FUCOSYLTRANSFERASE C-RELATED"/>
    <property type="match status" value="1"/>
</dbReference>
<dbReference type="GO" id="GO:0008417">
    <property type="term" value="F:fucosyltransferase activity"/>
    <property type="evidence" value="ECO:0007669"/>
    <property type="project" value="InterPro"/>
</dbReference>
<proteinExistence type="inferred from homology"/>
<keyword evidence="10 12" id="KW-0472">Membrane</keyword>
<keyword evidence="7" id="KW-0735">Signal-anchor</keyword>
<evidence type="ECO:0000256" key="4">
    <source>
        <dbReference type="ARBA" id="ARBA00022676"/>
    </source>
</evidence>